<keyword evidence="5 9" id="KW-0798">TonB box</keyword>
<dbReference type="PROSITE" id="PS52016">
    <property type="entry name" value="TONB_DEPENDENT_REC_3"/>
    <property type="match status" value="1"/>
</dbReference>
<dbReference type="GO" id="GO:0044718">
    <property type="term" value="P:siderophore transmembrane transport"/>
    <property type="evidence" value="ECO:0007669"/>
    <property type="project" value="TreeGrafter"/>
</dbReference>
<evidence type="ECO:0000259" key="12">
    <source>
        <dbReference type="Pfam" id="PF07715"/>
    </source>
</evidence>
<evidence type="ECO:0000256" key="5">
    <source>
        <dbReference type="ARBA" id="ARBA00023077"/>
    </source>
</evidence>
<dbReference type="GO" id="GO:0015232">
    <property type="term" value="F:heme transmembrane transporter activity"/>
    <property type="evidence" value="ECO:0007669"/>
    <property type="project" value="InterPro"/>
</dbReference>
<dbReference type="Gene3D" id="2.170.130.10">
    <property type="entry name" value="TonB-dependent receptor, plug domain"/>
    <property type="match status" value="1"/>
</dbReference>
<evidence type="ECO:0000313" key="14">
    <source>
        <dbReference type="Proteomes" id="UP000228621"/>
    </source>
</evidence>
<feature type="signal peptide" evidence="10">
    <location>
        <begin position="1"/>
        <end position="21"/>
    </location>
</feature>
<keyword evidence="13" id="KW-0675">Receptor</keyword>
<evidence type="ECO:0000256" key="1">
    <source>
        <dbReference type="ARBA" id="ARBA00004571"/>
    </source>
</evidence>
<dbReference type="GO" id="GO:0015344">
    <property type="term" value="F:siderophore uptake transmembrane transporter activity"/>
    <property type="evidence" value="ECO:0007669"/>
    <property type="project" value="TreeGrafter"/>
</dbReference>
<evidence type="ECO:0000256" key="7">
    <source>
        <dbReference type="ARBA" id="ARBA00023237"/>
    </source>
</evidence>
<evidence type="ECO:0000256" key="2">
    <source>
        <dbReference type="ARBA" id="ARBA00022448"/>
    </source>
</evidence>
<keyword evidence="14" id="KW-1185">Reference proteome</keyword>
<comment type="similarity">
    <text evidence="8 9">Belongs to the TonB-dependent receptor family.</text>
</comment>
<dbReference type="Pfam" id="PF07715">
    <property type="entry name" value="Plug"/>
    <property type="match status" value="1"/>
</dbReference>
<proteinExistence type="inferred from homology"/>
<dbReference type="NCBIfam" id="TIGR01785">
    <property type="entry name" value="TonB-hemin"/>
    <property type="match status" value="1"/>
</dbReference>
<evidence type="ECO:0000256" key="4">
    <source>
        <dbReference type="ARBA" id="ARBA00022692"/>
    </source>
</evidence>
<dbReference type="AlphaFoldDB" id="A0A2A5JTZ4"/>
<feature type="chain" id="PRO_5012178829" evidence="10">
    <location>
        <begin position="22"/>
        <end position="705"/>
    </location>
</feature>
<comment type="caution">
    <text evidence="13">The sequence shown here is derived from an EMBL/GenBank/DDBJ whole genome shotgun (WGS) entry which is preliminary data.</text>
</comment>
<keyword evidence="3 8" id="KW-1134">Transmembrane beta strand</keyword>
<evidence type="ECO:0000256" key="10">
    <source>
        <dbReference type="SAM" id="SignalP"/>
    </source>
</evidence>
<keyword evidence="6 8" id="KW-0472">Membrane</keyword>
<reference evidence="14" key="1">
    <citation type="journal article" date="2019" name="Genome Announc.">
        <title>Draft Genome Sequence of Pseudoalteromonas piscicida Strain 36Y ROTHPW, an Hypersaline Seawater Isolate from the South Coast of Sonora, Mexico.</title>
        <authorList>
            <person name="Sanchez-Diaz R."/>
            <person name="Molina-Garza Z.J."/>
            <person name="Cruz-Suarez L.E."/>
            <person name="Selvin J."/>
            <person name="Kiran G.S."/>
            <person name="Ibarra-Gamez J.C."/>
            <person name="Gomez-Gil B."/>
            <person name="Galaviz-Silva L."/>
        </authorList>
    </citation>
    <scope>NUCLEOTIDE SEQUENCE [LARGE SCALE GENOMIC DNA]</scope>
    <source>
        <strain evidence="14">36Y_RITHPW</strain>
    </source>
</reference>
<keyword evidence="7 8" id="KW-0998">Cell outer membrane</keyword>
<dbReference type="Pfam" id="PF00593">
    <property type="entry name" value="TonB_dep_Rec_b-barrel"/>
    <property type="match status" value="1"/>
</dbReference>
<evidence type="ECO:0000256" key="3">
    <source>
        <dbReference type="ARBA" id="ARBA00022452"/>
    </source>
</evidence>
<keyword evidence="4 8" id="KW-0812">Transmembrane</keyword>
<dbReference type="RefSeq" id="WP_099640908.1">
    <property type="nucleotide sequence ID" value="NZ_JAQPZX010000001.1"/>
</dbReference>
<evidence type="ECO:0000256" key="9">
    <source>
        <dbReference type="RuleBase" id="RU003357"/>
    </source>
</evidence>
<evidence type="ECO:0000259" key="11">
    <source>
        <dbReference type="Pfam" id="PF00593"/>
    </source>
</evidence>
<evidence type="ECO:0000256" key="8">
    <source>
        <dbReference type="PROSITE-ProRule" id="PRU01360"/>
    </source>
</evidence>
<dbReference type="InterPro" id="IPR039426">
    <property type="entry name" value="TonB-dep_rcpt-like"/>
</dbReference>
<dbReference type="PANTHER" id="PTHR30069">
    <property type="entry name" value="TONB-DEPENDENT OUTER MEMBRANE RECEPTOR"/>
    <property type="match status" value="1"/>
</dbReference>
<dbReference type="InterPro" id="IPR037066">
    <property type="entry name" value="Plug_dom_sf"/>
</dbReference>
<dbReference type="OrthoDB" id="9760494at2"/>
<keyword evidence="10" id="KW-0732">Signal</keyword>
<dbReference type="Gene3D" id="2.40.170.20">
    <property type="entry name" value="TonB-dependent receptor, beta-barrel domain"/>
    <property type="match status" value="1"/>
</dbReference>
<comment type="subcellular location">
    <subcellularLocation>
        <location evidence="1 8">Cell outer membrane</location>
        <topology evidence="1 8">Multi-pass membrane protein</topology>
    </subcellularLocation>
</comment>
<dbReference type="InterPro" id="IPR011276">
    <property type="entry name" value="TonB_haem/Hb_rcpt"/>
</dbReference>
<organism evidence="13 14">
    <name type="scientific">Pseudoalteromonas piscicida</name>
    <dbReference type="NCBI Taxonomy" id="43662"/>
    <lineage>
        <taxon>Bacteria</taxon>
        <taxon>Pseudomonadati</taxon>
        <taxon>Pseudomonadota</taxon>
        <taxon>Gammaproteobacteria</taxon>
        <taxon>Alteromonadales</taxon>
        <taxon>Pseudoalteromonadaceae</taxon>
        <taxon>Pseudoalteromonas</taxon>
    </lineage>
</organism>
<dbReference type="InterPro" id="IPR036942">
    <property type="entry name" value="Beta-barrel_TonB_sf"/>
</dbReference>
<dbReference type="EMBL" id="NKHF01000023">
    <property type="protein sequence ID" value="PCK32837.1"/>
    <property type="molecule type" value="Genomic_DNA"/>
</dbReference>
<accession>A0A2A5JTZ4</accession>
<protein>
    <submittedName>
        <fullName evidence="13">Hemin receptor</fullName>
    </submittedName>
</protein>
<keyword evidence="2 8" id="KW-0813">Transport</keyword>
<gene>
    <name evidence="13" type="ORF">CEX98_04400</name>
</gene>
<evidence type="ECO:0000256" key="6">
    <source>
        <dbReference type="ARBA" id="ARBA00023136"/>
    </source>
</evidence>
<dbReference type="PANTHER" id="PTHR30069:SF56">
    <property type="entry name" value="TONB-DEPENDENT HEME RECEPTOR A"/>
    <property type="match status" value="1"/>
</dbReference>
<dbReference type="GO" id="GO:0009279">
    <property type="term" value="C:cell outer membrane"/>
    <property type="evidence" value="ECO:0007669"/>
    <property type="project" value="UniProtKB-SubCell"/>
</dbReference>
<dbReference type="CDD" id="cd01347">
    <property type="entry name" value="ligand_gated_channel"/>
    <property type="match status" value="1"/>
</dbReference>
<dbReference type="Proteomes" id="UP000228621">
    <property type="component" value="Unassembled WGS sequence"/>
</dbReference>
<feature type="domain" description="TonB-dependent receptor-like beta-barrel" evidence="11">
    <location>
        <begin position="252"/>
        <end position="673"/>
    </location>
</feature>
<sequence length="705" mass="77656">MRLSKLTLFIALATSATWVQAASSSNNDGSQSTVVKTDLDAVTVTATRTAKTALQSSQAVNVISAEQIERKLDSSVFDTLDTIPNVSANGGPRSTGHKFNIRGFSDAEDVMVTIDGMLQTFEKYRMGSLFTDPELYRSISIKRGTSTVLHGGGALGGVVQFELKDAADFLQGDEVAGAKIKLGYDSNNAQKNASVIAFARPNDSLDLLAGVVKRDSDDWELSNDETLDNSAIENSSVLLKGEYFLSDDAIVGASYTETTDNQRTEFNTTDPGAWGTVYREVEQSVTNLSYELNPANNPYLNLSAKAGYTSSQVTESDGVGMLEDYIGIESNYEYNITTLDVMNTSVLDSHTLTYGVQYTDKERIGEKTALPCLQLNYETYACEQYGSTPTTAEMTSQPGGTQKRSGVYIQDEFTWQQLTVIAGVRYERYSTAPTAKFQQAFASLDSKVTHSDWAGALSVNYQLTPQWAVFANRQEGFRAPLIDELYDQYGGRQPGLALDVEYSNNTEVGVTYQANNILTDNDTLTARFIYFDISVDDEITSVTSNVTNPVPAPRYANRASNDRDGIELEVNFATPRFYSNFSYSDVDGKDQDNKPLWYLPADKMALDLGASLFDQAVQVGAQIVRRGDRDVQVMDRATRQYSTQTQKSYTLTDLYASWDINAAFNLRVAVDNVFNKEYKLMAGTGGGIGDYGFGRNIKTQISWRF</sequence>
<dbReference type="InterPro" id="IPR000531">
    <property type="entry name" value="Beta-barrel_TonB"/>
</dbReference>
<feature type="domain" description="TonB-dependent receptor plug" evidence="12">
    <location>
        <begin position="55"/>
        <end position="158"/>
    </location>
</feature>
<dbReference type="InterPro" id="IPR012910">
    <property type="entry name" value="Plug_dom"/>
</dbReference>
<evidence type="ECO:0000313" key="13">
    <source>
        <dbReference type="EMBL" id="PCK32837.1"/>
    </source>
</evidence>
<dbReference type="SUPFAM" id="SSF56935">
    <property type="entry name" value="Porins"/>
    <property type="match status" value="1"/>
</dbReference>
<name>A0A2A5JTZ4_PSEO7</name>